<accession>A0A8H7DB09</accession>
<feature type="compositionally biased region" description="Polar residues" evidence="2">
    <location>
        <begin position="175"/>
        <end position="188"/>
    </location>
</feature>
<gene>
    <name evidence="4" type="ORF">MVEN_00213200</name>
</gene>
<dbReference type="SMART" id="SM00355">
    <property type="entry name" value="ZnF_C2H2"/>
    <property type="match status" value="3"/>
</dbReference>
<evidence type="ECO:0000313" key="5">
    <source>
        <dbReference type="Proteomes" id="UP000620124"/>
    </source>
</evidence>
<dbReference type="AlphaFoldDB" id="A0A8H7DB09"/>
<comment type="caution">
    <text evidence="4">The sequence shown here is derived from an EMBL/GenBank/DDBJ whole genome shotgun (WGS) entry which is preliminary data.</text>
</comment>
<dbReference type="PROSITE" id="PS00028">
    <property type="entry name" value="ZINC_FINGER_C2H2_1"/>
    <property type="match status" value="1"/>
</dbReference>
<keyword evidence="1" id="KW-0863">Zinc-finger</keyword>
<protein>
    <recommendedName>
        <fullName evidence="3">C2H2-type domain-containing protein</fullName>
    </recommendedName>
</protein>
<organism evidence="4 5">
    <name type="scientific">Mycena venus</name>
    <dbReference type="NCBI Taxonomy" id="2733690"/>
    <lineage>
        <taxon>Eukaryota</taxon>
        <taxon>Fungi</taxon>
        <taxon>Dikarya</taxon>
        <taxon>Basidiomycota</taxon>
        <taxon>Agaricomycotina</taxon>
        <taxon>Agaricomycetes</taxon>
        <taxon>Agaricomycetidae</taxon>
        <taxon>Agaricales</taxon>
        <taxon>Marasmiineae</taxon>
        <taxon>Mycenaceae</taxon>
        <taxon>Mycena</taxon>
    </lineage>
</organism>
<keyword evidence="1" id="KW-0479">Metal-binding</keyword>
<feature type="domain" description="C2H2-type" evidence="3">
    <location>
        <begin position="62"/>
        <end position="91"/>
    </location>
</feature>
<dbReference type="Gene3D" id="3.30.160.60">
    <property type="entry name" value="Classic Zinc Finger"/>
    <property type="match status" value="1"/>
</dbReference>
<feature type="region of interest" description="Disordered" evidence="2">
    <location>
        <begin position="141"/>
        <end position="200"/>
    </location>
</feature>
<dbReference type="InterPro" id="IPR013087">
    <property type="entry name" value="Znf_C2H2_type"/>
</dbReference>
<dbReference type="Proteomes" id="UP000620124">
    <property type="component" value="Unassembled WGS sequence"/>
</dbReference>
<dbReference type="OrthoDB" id="3054504at2759"/>
<evidence type="ECO:0000259" key="3">
    <source>
        <dbReference type="PROSITE" id="PS50157"/>
    </source>
</evidence>
<dbReference type="GO" id="GO:0008270">
    <property type="term" value="F:zinc ion binding"/>
    <property type="evidence" value="ECO:0007669"/>
    <property type="project" value="UniProtKB-KW"/>
</dbReference>
<sequence>MTTKSCSKSAFLDFGVLEVVALAHFIRIKIGIKRKVFFPTSCHLPSSCCATMPHTPLVPSPIICPDASCGQTFYHPRDFKVHSHVHNSEREDKMLHCPKSGCSFKVLQLKRLEAHVDFAHHEQPRQFQCLEDRCPFSTTTQGALTRHYRERHHIEPPTTGRKPAPTRRRPPQKTYDVQNQSTVASTSRVPERLASSSATSVLSTALAPEVVKHYPSAAYYPTSSPRAHAASPPSNNVPVYLNSLHAKLPQPCPPTGPHSAQCVRPPTYTSPRLSPMAIQSDYGSAGDPPLEWVSWRDECDDIASDVIAIATGERPLCERSMLTPRTEYLPVPADIGMTDRRFLWA</sequence>
<keyword evidence="5" id="KW-1185">Reference proteome</keyword>
<dbReference type="EMBL" id="JACAZI010000002">
    <property type="protein sequence ID" value="KAF7368874.1"/>
    <property type="molecule type" value="Genomic_DNA"/>
</dbReference>
<evidence type="ECO:0000256" key="2">
    <source>
        <dbReference type="SAM" id="MobiDB-lite"/>
    </source>
</evidence>
<name>A0A8H7DB09_9AGAR</name>
<dbReference type="PROSITE" id="PS50157">
    <property type="entry name" value="ZINC_FINGER_C2H2_2"/>
    <property type="match status" value="2"/>
</dbReference>
<proteinExistence type="predicted"/>
<evidence type="ECO:0000313" key="4">
    <source>
        <dbReference type="EMBL" id="KAF7368874.1"/>
    </source>
</evidence>
<feature type="domain" description="C2H2-type" evidence="3">
    <location>
        <begin position="127"/>
        <end position="157"/>
    </location>
</feature>
<reference evidence="4" key="1">
    <citation type="submission" date="2020-05" db="EMBL/GenBank/DDBJ databases">
        <title>Mycena genomes resolve the evolution of fungal bioluminescence.</title>
        <authorList>
            <person name="Tsai I.J."/>
        </authorList>
    </citation>
    <scope>NUCLEOTIDE SEQUENCE</scope>
    <source>
        <strain evidence="4">CCC161011</strain>
    </source>
</reference>
<keyword evidence="1" id="KW-0862">Zinc</keyword>
<evidence type="ECO:0000256" key="1">
    <source>
        <dbReference type="PROSITE-ProRule" id="PRU00042"/>
    </source>
</evidence>